<evidence type="ECO:0000313" key="6">
    <source>
        <dbReference type="Proteomes" id="UP000004956"/>
    </source>
</evidence>
<dbReference type="PANTHER" id="PTHR24171">
    <property type="entry name" value="ANKYRIN REPEAT DOMAIN-CONTAINING PROTEIN 39-RELATED"/>
    <property type="match status" value="1"/>
</dbReference>
<feature type="signal peptide" evidence="4">
    <location>
        <begin position="1"/>
        <end position="25"/>
    </location>
</feature>
<dbReference type="PROSITE" id="PS50297">
    <property type="entry name" value="ANK_REP_REGION"/>
    <property type="match status" value="3"/>
</dbReference>
<name>H3KEW7_9BURK</name>
<dbReference type="EMBL" id="AFBQ01000177">
    <property type="protein sequence ID" value="EHY31341.1"/>
    <property type="molecule type" value="Genomic_DNA"/>
</dbReference>
<dbReference type="Pfam" id="PF12796">
    <property type="entry name" value="Ank_2"/>
    <property type="match status" value="1"/>
</dbReference>
<evidence type="ECO:0000256" key="2">
    <source>
        <dbReference type="ARBA" id="ARBA00023043"/>
    </source>
</evidence>
<evidence type="ECO:0000256" key="4">
    <source>
        <dbReference type="SAM" id="SignalP"/>
    </source>
</evidence>
<dbReference type="PRINTS" id="PR01415">
    <property type="entry name" value="ANKYRIN"/>
</dbReference>
<proteinExistence type="predicted"/>
<feature type="chain" id="PRO_5003588933" evidence="4">
    <location>
        <begin position="26"/>
        <end position="226"/>
    </location>
</feature>
<evidence type="ECO:0000256" key="1">
    <source>
        <dbReference type="ARBA" id="ARBA00022737"/>
    </source>
</evidence>
<keyword evidence="2 3" id="KW-0040">ANK repeat</keyword>
<dbReference type="HOGENOM" id="CLU_000134_18_0_4"/>
<protein>
    <submittedName>
        <fullName evidence="5">Ankyrin repeat protein</fullName>
    </submittedName>
</protein>
<accession>H3KEW7</accession>
<dbReference type="Proteomes" id="UP000004956">
    <property type="component" value="Unassembled WGS sequence"/>
</dbReference>
<dbReference type="RefSeq" id="WP_008542168.1">
    <property type="nucleotide sequence ID" value="NZ_JH604955.1"/>
</dbReference>
<evidence type="ECO:0000256" key="3">
    <source>
        <dbReference type="PROSITE-ProRule" id="PRU00023"/>
    </source>
</evidence>
<dbReference type="STRING" id="762967.HMPREF9440_01282"/>
<evidence type="ECO:0000313" key="5">
    <source>
        <dbReference type="EMBL" id="EHY31341.1"/>
    </source>
</evidence>
<feature type="repeat" description="ANK" evidence="3">
    <location>
        <begin position="157"/>
        <end position="189"/>
    </location>
</feature>
<gene>
    <name evidence="5" type="ORF">HMPREF9440_01282</name>
</gene>
<dbReference type="OrthoDB" id="198309at2"/>
<dbReference type="SUPFAM" id="SSF48403">
    <property type="entry name" value="Ankyrin repeat"/>
    <property type="match status" value="1"/>
</dbReference>
<feature type="repeat" description="ANK" evidence="3">
    <location>
        <begin position="93"/>
        <end position="125"/>
    </location>
</feature>
<keyword evidence="4" id="KW-0732">Signal</keyword>
<dbReference type="Gene3D" id="1.25.40.20">
    <property type="entry name" value="Ankyrin repeat-containing domain"/>
    <property type="match status" value="1"/>
</dbReference>
<dbReference type="PATRIC" id="fig|762967.3.peg.1011"/>
<organism evidence="5 6">
    <name type="scientific">Sutterella parvirubra YIT 11816</name>
    <dbReference type="NCBI Taxonomy" id="762967"/>
    <lineage>
        <taxon>Bacteria</taxon>
        <taxon>Pseudomonadati</taxon>
        <taxon>Pseudomonadota</taxon>
        <taxon>Betaproteobacteria</taxon>
        <taxon>Burkholderiales</taxon>
        <taxon>Sutterellaceae</taxon>
        <taxon>Sutterella</taxon>
    </lineage>
</organism>
<dbReference type="InterPro" id="IPR002110">
    <property type="entry name" value="Ankyrin_rpt"/>
</dbReference>
<reference evidence="5 6" key="1">
    <citation type="submission" date="2011-11" db="EMBL/GenBank/DDBJ databases">
        <authorList>
            <person name="Weinstock G."/>
            <person name="Sodergren E."/>
            <person name="Clifton S."/>
            <person name="Fulton L."/>
            <person name="Fulton B."/>
            <person name="Courtney L."/>
            <person name="Fronick C."/>
            <person name="Harrison M."/>
            <person name="Strong C."/>
            <person name="Farmer C."/>
            <person name="Delahaunty K."/>
            <person name="Markovic C."/>
            <person name="Hall O."/>
            <person name="Minx P."/>
            <person name="Tomlinson C."/>
            <person name="Mitreva M."/>
            <person name="Hou S."/>
            <person name="Chen J."/>
            <person name="Wollam A."/>
            <person name="Pepin K.H."/>
            <person name="Johnson M."/>
            <person name="Bhonagiri V."/>
            <person name="Zhang X."/>
            <person name="Suruliraj S."/>
            <person name="Warren W."/>
            <person name="Chinwalla A."/>
            <person name="Mardis E.R."/>
            <person name="Wilson R.K."/>
        </authorList>
    </citation>
    <scope>NUCLEOTIDE SEQUENCE [LARGE SCALE GENOMIC DNA]</scope>
    <source>
        <strain evidence="5 6">YIT 11816</strain>
    </source>
</reference>
<keyword evidence="1" id="KW-0677">Repeat</keyword>
<feature type="repeat" description="ANK" evidence="3">
    <location>
        <begin position="124"/>
        <end position="156"/>
    </location>
</feature>
<keyword evidence="6" id="KW-1185">Reference proteome</keyword>
<dbReference type="PROSITE" id="PS50088">
    <property type="entry name" value="ANK_REPEAT"/>
    <property type="match status" value="3"/>
</dbReference>
<dbReference type="InterPro" id="IPR036770">
    <property type="entry name" value="Ankyrin_rpt-contain_sf"/>
</dbReference>
<sequence>MTSISTRTAALLLTALLGFASAAQAAPEDDLRQATRNGSTAQITALLSEGADPNLFMENGDTLFTYAMRSDAPEAARVIMDDPRFKTNLANRFGETPLMLAVFKGQKPIFEALLARGADVNGAKNWTALHYAATEGRDDFVKALIEKGADVNAQTTAGVTALHMAARKPDRAAVMTLLRAGAYRDLCTDRGLSPADFAKNAGDEELGNYLAVERCAYKGPRPKTAK</sequence>
<dbReference type="SMART" id="SM00248">
    <property type="entry name" value="ANK"/>
    <property type="match status" value="4"/>
</dbReference>
<dbReference type="AlphaFoldDB" id="H3KEW7"/>
<comment type="caution">
    <text evidence="5">The sequence shown here is derived from an EMBL/GenBank/DDBJ whole genome shotgun (WGS) entry which is preliminary data.</text>
</comment>